<accession>A0A2P4YLW7</accession>
<dbReference type="PANTHER" id="PTHR33064:SF37">
    <property type="entry name" value="RIBONUCLEASE H"/>
    <property type="match status" value="1"/>
</dbReference>
<keyword evidence="2" id="KW-0808">Transferase</keyword>
<dbReference type="GO" id="GO:0015074">
    <property type="term" value="P:DNA integration"/>
    <property type="evidence" value="ECO:0007669"/>
    <property type="project" value="InterPro"/>
</dbReference>
<keyword evidence="5" id="KW-0064">Aspartyl protease</keyword>
<dbReference type="EMBL" id="NCKW01001902">
    <property type="protein sequence ID" value="POM78802.1"/>
    <property type="molecule type" value="Genomic_DNA"/>
</dbReference>
<evidence type="ECO:0008006" key="13">
    <source>
        <dbReference type="Google" id="ProtNLM"/>
    </source>
</evidence>
<dbReference type="PANTHER" id="PTHR33064">
    <property type="entry name" value="POL PROTEIN"/>
    <property type="match status" value="1"/>
</dbReference>
<dbReference type="Gene3D" id="3.10.10.10">
    <property type="entry name" value="HIV Type 1 Reverse Transcriptase, subunit A, domain 1"/>
    <property type="match status" value="1"/>
</dbReference>
<dbReference type="InterPro" id="IPR036397">
    <property type="entry name" value="RNaseH_sf"/>
</dbReference>
<dbReference type="InterPro" id="IPR001584">
    <property type="entry name" value="Integrase_cat-core"/>
</dbReference>
<dbReference type="CDD" id="cd01647">
    <property type="entry name" value="RT_LTR"/>
    <property type="match status" value="1"/>
</dbReference>
<dbReference type="Proteomes" id="UP000237271">
    <property type="component" value="Unassembled WGS sequence"/>
</dbReference>
<evidence type="ECO:0000256" key="6">
    <source>
        <dbReference type="ARBA" id="ARBA00022759"/>
    </source>
</evidence>
<sequence length="728" mass="83096">MRQYSPEKSAFLEIFNRKLVDLGWVYENRQSRWCCPVLPVKKPNTDDYRQTVDYRPTNAMTEPIAGVMPSIEVALEHCRGKKYYALFDFLKGFWQLPLHENSREYLSYMTDKGVFTPTRVPQGSTDAALHFQSMVQMVLGELVGKCVIVWIDDLLVFAETQSELLDVIDAVLQKFDEYGFILNPKKCSLFQTEIQWCGRIINKNGIGYDPERIEALRNIPPPMTAAELQQLLCASNWMRSGLVDYARVVRPLQERLDQALTGTKRTKRAAAGIQITLSTAELTAFQELKDLLGHSAMLAYPDPAKQLCVISDASTSGWGLVVSQEEIGIQPSRFTNSSTNYFFTGSALNWSVIEKECYPIVRACEKLEYLLLRPQGFRLYCDHRNIIFLFSPNKELKRHVRGKLLRRSTKLLEYRYSIEHIEGIHNVWADLISRWGGKPQPTARMCSAKRFAQKRRKRPAQIVDVGPTPLRPLDQEGFVWPTIDEIGRLQALHNAPAGAILGEDVLWRISNLIWIPKEENELIQRLLIIAYCGHHGHRGIHVMEYHICRLFFISGLGGLVRAFCSKCLLCLHVKGGKVIPRPFSEEHYTFERNATLHWDFLTMGDSFGTSRYVLVLKDEATHFVELVACDSPTSEVAATAILDWYSRYGVPGLWISNSGSHFTSKVIAELSKRLKGSHFTSKVIAELSKRLKGRQEFILAYTPWKNGSVERVNRDILQVLKALALEYK</sequence>
<dbReference type="GO" id="GO:0004519">
    <property type="term" value="F:endonuclease activity"/>
    <property type="evidence" value="ECO:0007669"/>
    <property type="project" value="UniProtKB-KW"/>
</dbReference>
<organism evidence="11 12">
    <name type="scientific">Phytophthora palmivora</name>
    <dbReference type="NCBI Taxonomy" id="4796"/>
    <lineage>
        <taxon>Eukaryota</taxon>
        <taxon>Sar</taxon>
        <taxon>Stramenopiles</taxon>
        <taxon>Oomycota</taxon>
        <taxon>Peronosporomycetes</taxon>
        <taxon>Peronosporales</taxon>
        <taxon>Peronosporaceae</taxon>
        <taxon>Phytophthora</taxon>
    </lineage>
</organism>
<evidence type="ECO:0000256" key="5">
    <source>
        <dbReference type="ARBA" id="ARBA00022750"/>
    </source>
</evidence>
<evidence type="ECO:0000256" key="4">
    <source>
        <dbReference type="ARBA" id="ARBA00022722"/>
    </source>
</evidence>
<dbReference type="InterPro" id="IPR043502">
    <property type="entry name" value="DNA/RNA_pol_sf"/>
</dbReference>
<comment type="caution">
    <text evidence="11">The sequence shown here is derived from an EMBL/GenBank/DDBJ whole genome shotgun (WGS) entry which is preliminary data.</text>
</comment>
<dbReference type="PROSITE" id="PS50878">
    <property type="entry name" value="RT_POL"/>
    <property type="match status" value="1"/>
</dbReference>
<dbReference type="InterPro" id="IPR000477">
    <property type="entry name" value="RT_dom"/>
</dbReference>
<dbReference type="GO" id="GO:0003676">
    <property type="term" value="F:nucleic acid binding"/>
    <property type="evidence" value="ECO:0007669"/>
    <property type="project" value="InterPro"/>
</dbReference>
<evidence type="ECO:0000256" key="2">
    <source>
        <dbReference type="ARBA" id="ARBA00022679"/>
    </source>
</evidence>
<keyword evidence="6" id="KW-0255">Endonuclease</keyword>
<name>A0A2P4YLW7_9STRA</name>
<dbReference type="PROSITE" id="PS50994">
    <property type="entry name" value="INTEGRASE"/>
    <property type="match status" value="1"/>
</dbReference>
<evidence type="ECO:0000256" key="8">
    <source>
        <dbReference type="ARBA" id="ARBA00022918"/>
    </source>
</evidence>
<dbReference type="Gene3D" id="3.30.420.10">
    <property type="entry name" value="Ribonuclease H-like superfamily/Ribonuclease H"/>
    <property type="match status" value="2"/>
</dbReference>
<dbReference type="Gene3D" id="3.30.70.270">
    <property type="match status" value="2"/>
</dbReference>
<feature type="domain" description="Reverse transcriptase" evidence="9">
    <location>
        <begin position="21"/>
        <end position="201"/>
    </location>
</feature>
<dbReference type="OrthoDB" id="123251at2759"/>
<keyword evidence="3" id="KW-0548">Nucleotidyltransferase</keyword>
<proteinExistence type="predicted"/>
<reference evidence="11 12" key="1">
    <citation type="journal article" date="2017" name="Genome Biol. Evol.">
        <title>Phytophthora megakarya and P. palmivora, closely related causal agents of cacao black pod rot, underwent increases in genome sizes and gene numbers by different mechanisms.</title>
        <authorList>
            <person name="Ali S.S."/>
            <person name="Shao J."/>
            <person name="Lary D.J."/>
            <person name="Kronmiller B."/>
            <person name="Shen D."/>
            <person name="Strem M.D."/>
            <person name="Amoako-Attah I."/>
            <person name="Akrofi A.Y."/>
            <person name="Begoude B.A."/>
            <person name="Ten Hoopen G.M."/>
            <person name="Coulibaly K."/>
            <person name="Kebe B.I."/>
            <person name="Melnick R.L."/>
            <person name="Guiltinan M.J."/>
            <person name="Tyler B.M."/>
            <person name="Meinhardt L.W."/>
            <person name="Bailey B.A."/>
        </authorList>
    </citation>
    <scope>NUCLEOTIDE SEQUENCE [LARGE SCALE GENOMIC DNA]</scope>
    <source>
        <strain evidence="12">sbr112.9</strain>
    </source>
</reference>
<dbReference type="Pfam" id="PF17917">
    <property type="entry name" value="RT_RNaseH"/>
    <property type="match status" value="1"/>
</dbReference>
<keyword evidence="4" id="KW-0540">Nuclease</keyword>
<dbReference type="SUPFAM" id="SSF53098">
    <property type="entry name" value="Ribonuclease H-like"/>
    <property type="match status" value="1"/>
</dbReference>
<evidence type="ECO:0000313" key="11">
    <source>
        <dbReference type="EMBL" id="POM78802.1"/>
    </source>
</evidence>
<evidence type="ECO:0000256" key="3">
    <source>
        <dbReference type="ARBA" id="ARBA00022695"/>
    </source>
</evidence>
<keyword evidence="8" id="KW-0695">RNA-directed DNA polymerase</keyword>
<dbReference type="Pfam" id="PF00078">
    <property type="entry name" value="RVT_1"/>
    <property type="match status" value="1"/>
</dbReference>
<dbReference type="GO" id="GO:0006508">
    <property type="term" value="P:proteolysis"/>
    <property type="evidence" value="ECO:0007669"/>
    <property type="project" value="UniProtKB-KW"/>
</dbReference>
<evidence type="ECO:0000259" key="10">
    <source>
        <dbReference type="PROSITE" id="PS50994"/>
    </source>
</evidence>
<dbReference type="GO" id="GO:0004190">
    <property type="term" value="F:aspartic-type endopeptidase activity"/>
    <property type="evidence" value="ECO:0007669"/>
    <property type="project" value="UniProtKB-KW"/>
</dbReference>
<evidence type="ECO:0000259" key="9">
    <source>
        <dbReference type="PROSITE" id="PS50878"/>
    </source>
</evidence>
<dbReference type="InterPro" id="IPR041373">
    <property type="entry name" value="RT_RNaseH"/>
</dbReference>
<keyword evidence="7" id="KW-0378">Hydrolase</keyword>
<protein>
    <recommendedName>
        <fullName evidence="13">Integrase catalytic domain-containing protein</fullName>
    </recommendedName>
</protein>
<dbReference type="InterPro" id="IPR043128">
    <property type="entry name" value="Rev_trsase/Diguanyl_cyclase"/>
</dbReference>
<dbReference type="GO" id="GO:0003964">
    <property type="term" value="F:RNA-directed DNA polymerase activity"/>
    <property type="evidence" value="ECO:0007669"/>
    <property type="project" value="UniProtKB-KW"/>
</dbReference>
<evidence type="ECO:0000256" key="7">
    <source>
        <dbReference type="ARBA" id="ARBA00022801"/>
    </source>
</evidence>
<evidence type="ECO:0000256" key="1">
    <source>
        <dbReference type="ARBA" id="ARBA00022670"/>
    </source>
</evidence>
<dbReference type="SUPFAM" id="SSF56672">
    <property type="entry name" value="DNA/RNA polymerases"/>
    <property type="match status" value="1"/>
</dbReference>
<feature type="non-terminal residue" evidence="11">
    <location>
        <position position="728"/>
    </location>
</feature>
<feature type="domain" description="Integrase catalytic" evidence="10">
    <location>
        <begin position="578"/>
        <end position="728"/>
    </location>
</feature>
<keyword evidence="1" id="KW-0645">Protease</keyword>
<dbReference type="InterPro" id="IPR012337">
    <property type="entry name" value="RNaseH-like_sf"/>
</dbReference>
<gene>
    <name evidence="11" type="ORF">PHPALM_3632</name>
</gene>
<keyword evidence="12" id="KW-1185">Reference proteome</keyword>
<evidence type="ECO:0000313" key="12">
    <source>
        <dbReference type="Proteomes" id="UP000237271"/>
    </source>
</evidence>
<dbReference type="AlphaFoldDB" id="A0A2P4YLW7"/>
<dbReference type="InterPro" id="IPR051320">
    <property type="entry name" value="Viral_Replic_Matur_Polypro"/>
</dbReference>